<comment type="caution">
    <text evidence="1">The sequence shown here is derived from an EMBL/GenBank/DDBJ whole genome shotgun (WGS) entry which is preliminary data.</text>
</comment>
<sequence length="407" mass="44143">MSLINFQIESLKQNREKPSWILEPPLATNPANGKLVDYVLASLPSILTILTLYGAQALPSVFNRQIISGFSGGTIQQARCVLIYVSDLFKYTTFRSCKKSQDHNYKYSDAQLRVNTGNELNIGFNQFKSSTPAIVISNGNLQLKESAAKAETGISKKIPQCLLPLTIDSNDDKLTEFLVHSSDNEFAAITAYSLAQIDVSHSFVLSIQIAIYYNGPQAVEQPIHSLIRSPALIGNSLSSAPTSIIRTQSAYRSSNPLKFTLALAAASVIVAAVAAQLSYNANRPAGIFIYQLTQHDYAIEQVVLPLAPNGALVYLYPSFVSQVTAEQVDIQSECQTRANFQIQSLAEKHINKILGGIKKVAGWVAPTLHKVMGTLSGPVSMLHPGAGQIMGTIGNIAGGIDRHLNKR</sequence>
<evidence type="ECO:0000313" key="1">
    <source>
        <dbReference type="EMBL" id="KAA6374751.1"/>
    </source>
</evidence>
<reference evidence="1 2" key="1">
    <citation type="submission" date="2019-03" db="EMBL/GenBank/DDBJ databases">
        <title>Single cell metagenomics reveals metabolic interactions within the superorganism composed of flagellate Streblomastix strix and complex community of Bacteroidetes bacteria on its surface.</title>
        <authorList>
            <person name="Treitli S.C."/>
            <person name="Kolisko M."/>
            <person name="Husnik F."/>
            <person name="Keeling P."/>
            <person name="Hampl V."/>
        </authorList>
    </citation>
    <scope>NUCLEOTIDE SEQUENCE [LARGE SCALE GENOMIC DNA]</scope>
    <source>
        <strain evidence="1">ST1C</strain>
    </source>
</reference>
<evidence type="ECO:0000313" key="2">
    <source>
        <dbReference type="Proteomes" id="UP000324800"/>
    </source>
</evidence>
<dbReference type="Proteomes" id="UP000324800">
    <property type="component" value="Unassembled WGS sequence"/>
</dbReference>
<protein>
    <submittedName>
        <fullName evidence="1">Uncharacterized protein</fullName>
    </submittedName>
</protein>
<name>A0A5J4UXZ6_9EUKA</name>
<accession>A0A5J4UXZ6</accession>
<proteinExistence type="predicted"/>
<gene>
    <name evidence="1" type="ORF">EZS28_029723</name>
</gene>
<organism evidence="1 2">
    <name type="scientific">Streblomastix strix</name>
    <dbReference type="NCBI Taxonomy" id="222440"/>
    <lineage>
        <taxon>Eukaryota</taxon>
        <taxon>Metamonada</taxon>
        <taxon>Preaxostyla</taxon>
        <taxon>Oxymonadida</taxon>
        <taxon>Streblomastigidae</taxon>
        <taxon>Streblomastix</taxon>
    </lineage>
</organism>
<dbReference type="AlphaFoldDB" id="A0A5J4UXZ6"/>
<dbReference type="EMBL" id="SNRW01011739">
    <property type="protein sequence ID" value="KAA6374751.1"/>
    <property type="molecule type" value="Genomic_DNA"/>
</dbReference>